<proteinExistence type="predicted"/>
<gene>
    <name evidence="2" type="ORF">EDP2_2712</name>
</gene>
<organism evidence="2 3">
    <name type="scientific">Enterobacter cloacae S611</name>
    <dbReference type="NCBI Taxonomy" id="1399146"/>
    <lineage>
        <taxon>Bacteria</taxon>
        <taxon>Pseudomonadati</taxon>
        <taxon>Pseudomonadota</taxon>
        <taxon>Gammaproteobacteria</taxon>
        <taxon>Enterobacterales</taxon>
        <taxon>Enterobacteriaceae</taxon>
        <taxon>Enterobacter</taxon>
        <taxon>Enterobacter cloacae complex</taxon>
    </lineage>
</organism>
<evidence type="ECO:0000313" key="2">
    <source>
        <dbReference type="EMBL" id="ESS57549.1"/>
    </source>
</evidence>
<keyword evidence="3" id="KW-1185">Reference proteome</keyword>
<dbReference type="InterPro" id="IPR014976">
    <property type="entry name" value="AbpA_HamA_C"/>
</dbReference>
<evidence type="ECO:0000259" key="1">
    <source>
        <dbReference type="Pfam" id="PF08878"/>
    </source>
</evidence>
<reference evidence="2 3" key="1">
    <citation type="journal article" date="2014" name="Genome Announc.">
        <title>Draft Genome Sequence of Enterobacter cloacae Strain S611.</title>
        <authorList>
            <person name="Wang D."/>
            <person name="Han C.S."/>
            <person name="Dichosa A.E."/>
            <person name="Gleasner C.D."/>
            <person name="Johnson S.L."/>
            <person name="Daligault H.E."/>
            <person name="Davenport K.W."/>
            <person name="Li P.E."/>
            <person name="Pierson E.A."/>
            <person name="Pierson L.S.III."/>
        </authorList>
    </citation>
    <scope>NUCLEOTIDE SEQUENCE [LARGE SCALE GENOMIC DNA]</scope>
    <source>
        <strain evidence="2 3">S611</strain>
    </source>
</reference>
<accession>A0ABP2ZP52</accession>
<name>A0ABP2ZP52_ENTCL</name>
<dbReference type="Proteomes" id="UP000017834">
    <property type="component" value="Unassembled WGS sequence"/>
</dbReference>
<dbReference type="Pfam" id="PF08878">
    <property type="entry name" value="HamA"/>
    <property type="match status" value="1"/>
</dbReference>
<feature type="domain" description="Anti-bacteriophage protein A/HamA C-terminal" evidence="1">
    <location>
        <begin position="9"/>
        <end position="278"/>
    </location>
</feature>
<dbReference type="EMBL" id="AXOM01000047">
    <property type="protein sequence ID" value="ESS57549.1"/>
    <property type="molecule type" value="Genomic_DNA"/>
</dbReference>
<protein>
    <recommendedName>
        <fullName evidence="1">Anti-bacteriophage protein A/HamA C-terminal domain-containing protein</fullName>
    </recommendedName>
</protein>
<evidence type="ECO:0000313" key="3">
    <source>
        <dbReference type="Proteomes" id="UP000017834"/>
    </source>
</evidence>
<comment type="caution">
    <text evidence="2">The sequence shown here is derived from an EMBL/GenBank/DDBJ whole genome shotgun (WGS) entry which is preliminary data.</text>
</comment>
<sequence length="282" mass="32625">MPWSSEHLKWFSDNGERLTTSDGKEIEVWEFNHAQDDVVLSAWARHFRNHYCLDTDIDFLRGKLARKDYLNNIKFPSETSKLGPGIRAGDFGEILVCDYLQWLLDCWVPRVRWSSKVVRDESPKGSDVVGFRFHHKNGESSIEDVMFVFESKTKFSASTVNRLQNAINDSAKDHIRIDESLNFIKQKLYEYREINQAKKIERFQNPVDIPFKETYGAAAIISSDFFDVEELTSSDCNKIPTTAKSKEYTPHPNHGNLKLLVIRGANMMQLVHELYRRAADEA</sequence>